<organism evidence="1 2">
    <name type="scientific">Parnassius apollo</name>
    <name type="common">Apollo butterfly</name>
    <name type="synonym">Papilio apollo</name>
    <dbReference type="NCBI Taxonomy" id="110799"/>
    <lineage>
        <taxon>Eukaryota</taxon>
        <taxon>Metazoa</taxon>
        <taxon>Ecdysozoa</taxon>
        <taxon>Arthropoda</taxon>
        <taxon>Hexapoda</taxon>
        <taxon>Insecta</taxon>
        <taxon>Pterygota</taxon>
        <taxon>Neoptera</taxon>
        <taxon>Endopterygota</taxon>
        <taxon>Lepidoptera</taxon>
        <taxon>Glossata</taxon>
        <taxon>Ditrysia</taxon>
        <taxon>Papilionoidea</taxon>
        <taxon>Papilionidae</taxon>
        <taxon>Parnassiinae</taxon>
        <taxon>Parnassini</taxon>
        <taxon>Parnassius</taxon>
        <taxon>Parnassius</taxon>
    </lineage>
</organism>
<keyword evidence="2" id="KW-1185">Reference proteome</keyword>
<protein>
    <submittedName>
        <fullName evidence="1">(apollo) hypothetical protein</fullName>
    </submittedName>
</protein>
<name>A0A8S3Y798_PARAO</name>
<comment type="caution">
    <text evidence="1">The sequence shown here is derived from an EMBL/GenBank/DDBJ whole genome shotgun (WGS) entry which is preliminary data.</text>
</comment>
<evidence type="ECO:0000313" key="1">
    <source>
        <dbReference type="EMBL" id="CAG5055695.1"/>
    </source>
</evidence>
<dbReference type="Proteomes" id="UP000691718">
    <property type="component" value="Unassembled WGS sequence"/>
</dbReference>
<accession>A0A8S3Y798</accession>
<reference evidence="1" key="1">
    <citation type="submission" date="2021-04" db="EMBL/GenBank/DDBJ databases">
        <authorList>
            <person name="Tunstrom K."/>
        </authorList>
    </citation>
    <scope>NUCLEOTIDE SEQUENCE</scope>
</reference>
<sequence length="128" mass="14894">MSSGIPQTVARIAVETETESDINSYKQPSTYESGTIEVPTADKHVLHSPITRRKQHIIQKSKLSPHCAKLYRQYRRSQRQLNFKTRVKKAVKQAMAIMKQSLKCYRFLQRIFILPSKYTINKMIAKLN</sequence>
<dbReference type="AlphaFoldDB" id="A0A8S3Y798"/>
<evidence type="ECO:0000313" key="2">
    <source>
        <dbReference type="Proteomes" id="UP000691718"/>
    </source>
</evidence>
<proteinExistence type="predicted"/>
<gene>
    <name evidence="1" type="ORF">PAPOLLO_LOCUS26408</name>
</gene>
<dbReference type="OrthoDB" id="6627680at2759"/>
<dbReference type="EMBL" id="CAJQZP010001584">
    <property type="protein sequence ID" value="CAG5055695.1"/>
    <property type="molecule type" value="Genomic_DNA"/>
</dbReference>